<name>A0A3D9AMD7_9FLAO</name>
<protein>
    <submittedName>
        <fullName evidence="2">Uncharacterized protein</fullName>
    </submittedName>
</protein>
<feature type="chain" id="PRO_5017792076" evidence="1">
    <location>
        <begin position="19"/>
        <end position="105"/>
    </location>
</feature>
<comment type="caution">
    <text evidence="2">The sequence shown here is derived from an EMBL/GenBank/DDBJ whole genome shotgun (WGS) entry which is preliminary data.</text>
</comment>
<dbReference type="RefSeq" id="WP_116099725.1">
    <property type="nucleotide sequence ID" value="NZ_QNVU01000048.1"/>
</dbReference>
<evidence type="ECO:0000313" key="2">
    <source>
        <dbReference type="EMBL" id="REC42494.1"/>
    </source>
</evidence>
<dbReference type="AlphaFoldDB" id="A0A3D9AMD7"/>
<keyword evidence="1" id="KW-0732">Signal</keyword>
<dbReference type="EMBL" id="QNVU01000048">
    <property type="protein sequence ID" value="REC42494.1"/>
    <property type="molecule type" value="Genomic_DNA"/>
</dbReference>
<accession>A0A3D9AMD7</accession>
<dbReference type="Proteomes" id="UP000256924">
    <property type="component" value="Unassembled WGS sequence"/>
</dbReference>
<sequence length="105" mass="11596">MKKLILIATLGVAGFASASNGIVKNVKAIENVVLQDDDKDANNKKLMCRTTSNFMPCNGGSLLDDTTCGETMEQIQECEYHNYWLLVEFHCGSLMANLYKSLSLD</sequence>
<proteinExistence type="predicted"/>
<reference evidence="2 3" key="1">
    <citation type="journal article" date="2004" name="Emerg. Infect. Dis.">
        <title>Amoebae-resisting bacteria isolated from human nasal swabs by amoebal coculture.</title>
        <authorList>
            <person name="Greub G."/>
            <person name="La Scola B."/>
            <person name="Raoult D."/>
        </authorList>
    </citation>
    <scope>NUCLEOTIDE SEQUENCE [LARGE SCALE GENOMIC DNA]</scope>
    <source>
        <strain evidence="2 3">CCUG 51329</strain>
    </source>
</reference>
<keyword evidence="3" id="KW-1185">Reference proteome</keyword>
<gene>
    <name evidence="2" type="ORF">DRF68_17630</name>
</gene>
<evidence type="ECO:0000313" key="3">
    <source>
        <dbReference type="Proteomes" id="UP000256924"/>
    </source>
</evidence>
<evidence type="ECO:0000256" key="1">
    <source>
        <dbReference type="SAM" id="SignalP"/>
    </source>
</evidence>
<organism evidence="2 3">
    <name type="scientific">Candidatus Chryseobacterium massiliense</name>
    <dbReference type="NCBI Taxonomy" id="204089"/>
    <lineage>
        <taxon>Bacteria</taxon>
        <taxon>Pseudomonadati</taxon>
        <taxon>Bacteroidota</taxon>
        <taxon>Flavobacteriia</taxon>
        <taxon>Flavobacteriales</taxon>
        <taxon>Weeksellaceae</taxon>
        <taxon>Chryseobacterium group</taxon>
        <taxon>Chryseobacterium</taxon>
    </lineage>
</organism>
<feature type="signal peptide" evidence="1">
    <location>
        <begin position="1"/>
        <end position="18"/>
    </location>
</feature>